<sequence length="213" mass="22478">MSGPYDQYSQQQGYGQGQGQYQQGGYPKAAMDSSLTLTSNTANSMVSNTVNTEALVTTTTSSAITTRISTASTSRANTANTTTTVNNTKARGHTGSLGMSPAPPLSSHVHKLPVTSADIFLSLATMTRTLPVEPKRANEDSVVLSRAVSRVDLQATKLTTVFWVPSEVPSWDPSWKTPSRSTSTRTVPPDTAATVAPSTEVTKASLVRQAAVV</sequence>
<feature type="region of interest" description="Disordered" evidence="1">
    <location>
        <begin position="85"/>
        <end position="104"/>
    </location>
</feature>
<comment type="caution">
    <text evidence="2">The sequence shown here is derived from an EMBL/GenBank/DDBJ whole genome shotgun (WGS) entry which is preliminary data.</text>
</comment>
<name>A0A2I1CAG2_ASPN1</name>
<proteinExistence type="predicted"/>
<reference evidence="3" key="1">
    <citation type="journal article" date="2018" name="Proc. Natl. Acad. Sci. U.S.A.">
        <title>Linking secondary metabolites to gene clusters through genome sequencing of six diverse Aspergillus species.</title>
        <authorList>
            <person name="Kaerboelling I."/>
            <person name="Vesth T.C."/>
            <person name="Frisvad J.C."/>
            <person name="Nybo J.L."/>
            <person name="Theobald S."/>
            <person name="Kuo A."/>
            <person name="Bowyer P."/>
            <person name="Matsuda Y."/>
            <person name="Mondo S."/>
            <person name="Lyhne E.K."/>
            <person name="Kogle M.E."/>
            <person name="Clum A."/>
            <person name="Lipzen A."/>
            <person name="Salamov A."/>
            <person name="Ngan C.Y."/>
            <person name="Daum C."/>
            <person name="Chiniquy J."/>
            <person name="Barry K."/>
            <person name="LaButti K."/>
            <person name="Haridas S."/>
            <person name="Simmons B.A."/>
            <person name="Magnuson J.K."/>
            <person name="Mortensen U.H."/>
            <person name="Larsen T.O."/>
            <person name="Grigoriev I.V."/>
            <person name="Baker S.E."/>
            <person name="Andersen M.R."/>
        </authorList>
    </citation>
    <scope>NUCLEOTIDE SEQUENCE [LARGE SCALE GENOMIC DNA]</scope>
    <source>
        <strain evidence="3">IBT 16806</strain>
    </source>
</reference>
<feature type="compositionally biased region" description="Low complexity" evidence="1">
    <location>
        <begin position="173"/>
        <end position="189"/>
    </location>
</feature>
<evidence type="ECO:0000256" key="1">
    <source>
        <dbReference type="SAM" id="MobiDB-lite"/>
    </source>
</evidence>
<dbReference type="EMBL" id="MSZS01000004">
    <property type="protein sequence ID" value="PKX94617.1"/>
    <property type="molecule type" value="Genomic_DNA"/>
</dbReference>
<dbReference type="AlphaFoldDB" id="A0A2I1CAG2"/>
<feature type="compositionally biased region" description="Low complexity" evidence="1">
    <location>
        <begin position="7"/>
        <end position="26"/>
    </location>
</feature>
<evidence type="ECO:0000313" key="3">
    <source>
        <dbReference type="Proteomes" id="UP000234474"/>
    </source>
</evidence>
<dbReference type="VEuPathDB" id="FungiDB:P174DRAFT_189020"/>
<protein>
    <submittedName>
        <fullName evidence="2">Uncharacterized protein</fullName>
    </submittedName>
</protein>
<keyword evidence="3" id="KW-1185">Reference proteome</keyword>
<dbReference type="Proteomes" id="UP000234474">
    <property type="component" value="Unassembled WGS sequence"/>
</dbReference>
<feature type="region of interest" description="Disordered" evidence="1">
    <location>
        <begin position="172"/>
        <end position="196"/>
    </location>
</feature>
<evidence type="ECO:0000313" key="2">
    <source>
        <dbReference type="EMBL" id="PKX94617.1"/>
    </source>
</evidence>
<dbReference type="GeneID" id="36528602"/>
<organism evidence="2 3">
    <name type="scientific">Aspergillus novofumigatus (strain IBT 16806)</name>
    <dbReference type="NCBI Taxonomy" id="1392255"/>
    <lineage>
        <taxon>Eukaryota</taxon>
        <taxon>Fungi</taxon>
        <taxon>Dikarya</taxon>
        <taxon>Ascomycota</taxon>
        <taxon>Pezizomycotina</taxon>
        <taxon>Eurotiomycetes</taxon>
        <taxon>Eurotiomycetidae</taxon>
        <taxon>Eurotiales</taxon>
        <taxon>Aspergillaceae</taxon>
        <taxon>Aspergillus</taxon>
        <taxon>Aspergillus subgen. Fumigati</taxon>
    </lineage>
</organism>
<gene>
    <name evidence="2" type="ORF">P174DRAFT_189020</name>
</gene>
<dbReference type="RefSeq" id="XP_024683212.1">
    <property type="nucleotide sequence ID" value="XM_024821276.1"/>
</dbReference>
<accession>A0A2I1CAG2</accession>
<feature type="region of interest" description="Disordered" evidence="1">
    <location>
        <begin position="1"/>
        <end position="27"/>
    </location>
</feature>